<dbReference type="Gene3D" id="3.40.50.1010">
    <property type="entry name" value="5'-nuclease"/>
    <property type="match status" value="1"/>
</dbReference>
<dbReference type="InterPro" id="IPR044153">
    <property type="entry name" value="PIN_Pae0151-like"/>
</dbReference>
<sequence>MTALFVPDCSLTMAWCFADEATPETDKVLDLLSQGAEAIVPGHWSLEVTNVLLGAERKKRLTQDKATQFLTLLETLPLSVDPDTAARGPTHTLALARETGLTSYDAAYLELAIRKGAALASLDGDLCAAAKSRGITVLGR</sequence>
<organism evidence="3 4">
    <name type="scientific">Gemmata obscuriglobus</name>
    <dbReference type="NCBI Taxonomy" id="114"/>
    <lineage>
        <taxon>Bacteria</taxon>
        <taxon>Pseudomonadati</taxon>
        <taxon>Planctomycetota</taxon>
        <taxon>Planctomycetia</taxon>
        <taxon>Gemmatales</taxon>
        <taxon>Gemmataceae</taxon>
        <taxon>Gemmata</taxon>
    </lineage>
</organism>
<reference evidence="3 4" key="1">
    <citation type="submission" date="2018-01" db="EMBL/GenBank/DDBJ databases">
        <title>G. obscuriglobus.</title>
        <authorList>
            <person name="Franke J."/>
            <person name="Blomberg W."/>
            <person name="Selmecki A."/>
        </authorList>
    </citation>
    <scope>NUCLEOTIDE SEQUENCE [LARGE SCALE GENOMIC DNA]</scope>
    <source>
        <strain evidence="3 4">DSM 5831</strain>
    </source>
</reference>
<proteinExistence type="predicted"/>
<dbReference type="AlphaFoldDB" id="A0A2Z3HCY7"/>
<dbReference type="SUPFAM" id="SSF88723">
    <property type="entry name" value="PIN domain-like"/>
    <property type="match status" value="1"/>
</dbReference>
<dbReference type="InterPro" id="IPR002716">
    <property type="entry name" value="PIN_dom"/>
</dbReference>
<keyword evidence="4" id="KW-1185">Reference proteome</keyword>
<accession>A0A2Z3HCY7</accession>
<evidence type="ECO:0000256" key="1">
    <source>
        <dbReference type="ARBA" id="ARBA00022842"/>
    </source>
</evidence>
<gene>
    <name evidence="3" type="ORF">C1280_20505</name>
</gene>
<protein>
    <submittedName>
        <fullName evidence="3">PIN domain-containing protein</fullName>
    </submittedName>
</protein>
<dbReference type="OrthoDB" id="9798446at2"/>
<evidence type="ECO:0000313" key="3">
    <source>
        <dbReference type="EMBL" id="AWM39130.1"/>
    </source>
</evidence>
<dbReference type="PANTHER" id="PTHR35901">
    <property type="entry name" value="RIBONUCLEASE VAPC3"/>
    <property type="match status" value="1"/>
</dbReference>
<dbReference type="CDD" id="cd09873">
    <property type="entry name" value="PIN_Pae0151-like"/>
    <property type="match status" value="1"/>
</dbReference>
<dbReference type="RefSeq" id="WP_010036990.1">
    <property type="nucleotide sequence ID" value="NZ_CP025958.1"/>
</dbReference>
<dbReference type="InterPro" id="IPR051619">
    <property type="entry name" value="TypeII_TA_RNase_PINc/VapC"/>
</dbReference>
<dbReference type="InterPro" id="IPR029060">
    <property type="entry name" value="PIN-like_dom_sf"/>
</dbReference>
<dbReference type="EMBL" id="CP025958">
    <property type="protein sequence ID" value="AWM39130.1"/>
    <property type="molecule type" value="Genomic_DNA"/>
</dbReference>
<dbReference type="Proteomes" id="UP000245802">
    <property type="component" value="Chromosome"/>
</dbReference>
<keyword evidence="1" id="KW-0460">Magnesium</keyword>
<dbReference type="PANTHER" id="PTHR35901:SF1">
    <property type="entry name" value="EXONUCLEASE VAPC9"/>
    <property type="match status" value="1"/>
</dbReference>
<feature type="domain" description="PIN" evidence="2">
    <location>
        <begin position="20"/>
        <end position="131"/>
    </location>
</feature>
<evidence type="ECO:0000259" key="2">
    <source>
        <dbReference type="Pfam" id="PF01850"/>
    </source>
</evidence>
<dbReference type="KEGG" id="gog:C1280_20505"/>
<evidence type="ECO:0000313" key="4">
    <source>
        <dbReference type="Proteomes" id="UP000245802"/>
    </source>
</evidence>
<dbReference type="Pfam" id="PF01850">
    <property type="entry name" value="PIN"/>
    <property type="match status" value="1"/>
</dbReference>
<name>A0A2Z3HCY7_9BACT</name>